<evidence type="ECO:0000313" key="1">
    <source>
        <dbReference type="EMBL" id="RRT45343.1"/>
    </source>
</evidence>
<dbReference type="Proteomes" id="UP000287651">
    <property type="component" value="Unassembled WGS sequence"/>
</dbReference>
<comment type="caution">
    <text evidence="1">The sequence shown here is derived from an EMBL/GenBank/DDBJ whole genome shotgun (WGS) entry which is preliminary data.</text>
</comment>
<organism evidence="1 2">
    <name type="scientific">Ensete ventricosum</name>
    <name type="common">Abyssinian banana</name>
    <name type="synonym">Musa ensete</name>
    <dbReference type="NCBI Taxonomy" id="4639"/>
    <lineage>
        <taxon>Eukaryota</taxon>
        <taxon>Viridiplantae</taxon>
        <taxon>Streptophyta</taxon>
        <taxon>Embryophyta</taxon>
        <taxon>Tracheophyta</taxon>
        <taxon>Spermatophyta</taxon>
        <taxon>Magnoliopsida</taxon>
        <taxon>Liliopsida</taxon>
        <taxon>Zingiberales</taxon>
        <taxon>Musaceae</taxon>
        <taxon>Ensete</taxon>
    </lineage>
</organism>
<gene>
    <name evidence="1" type="ORF">B296_00055192</name>
</gene>
<accession>A0A426Y0S4</accession>
<name>A0A426Y0S4_ENSVE</name>
<protein>
    <submittedName>
        <fullName evidence="1">Uncharacterized protein</fullName>
    </submittedName>
</protein>
<dbReference type="EMBL" id="AMZH03015897">
    <property type="protein sequence ID" value="RRT45343.1"/>
    <property type="molecule type" value="Genomic_DNA"/>
</dbReference>
<sequence length="81" mass="9222">MNLANRLDSRKVDPKRPRDDYYMYRRNSVGKVNTRKMDVQSTVMEGAAPRDVCLLWSSIPAVDVAKVMATVLPPQTQLKVE</sequence>
<proteinExistence type="predicted"/>
<reference evidence="1 2" key="1">
    <citation type="journal article" date="2014" name="Agronomy (Basel)">
        <title>A Draft Genome Sequence for Ensete ventricosum, the Drought-Tolerant Tree Against Hunger.</title>
        <authorList>
            <person name="Harrison J."/>
            <person name="Moore K.A."/>
            <person name="Paszkiewicz K."/>
            <person name="Jones T."/>
            <person name="Grant M."/>
            <person name="Ambacheew D."/>
            <person name="Muzemil S."/>
            <person name="Studholme D.J."/>
        </authorList>
    </citation>
    <scope>NUCLEOTIDE SEQUENCE [LARGE SCALE GENOMIC DNA]</scope>
</reference>
<evidence type="ECO:0000313" key="2">
    <source>
        <dbReference type="Proteomes" id="UP000287651"/>
    </source>
</evidence>
<dbReference type="AlphaFoldDB" id="A0A426Y0S4"/>